<keyword evidence="1" id="KW-0240">DNA-directed RNA polymerase</keyword>
<dbReference type="Gene3D" id="3.90.580.10">
    <property type="entry name" value="Zinc finger, CHC2-type domain"/>
    <property type="match status" value="1"/>
</dbReference>
<keyword evidence="3" id="KW-0808">Transferase</keyword>
<evidence type="ECO:0000256" key="3">
    <source>
        <dbReference type="ARBA" id="ARBA00022679"/>
    </source>
</evidence>
<evidence type="ECO:0000256" key="2">
    <source>
        <dbReference type="ARBA" id="ARBA00022515"/>
    </source>
</evidence>
<accession>A0A2B8BLC3</accession>
<dbReference type="Pfam" id="PF23639">
    <property type="entry name" value="DUF7146"/>
    <property type="match status" value="1"/>
</dbReference>
<dbReference type="AlphaFoldDB" id="A0A2B8BLC3"/>
<dbReference type="GO" id="GO:0006269">
    <property type="term" value="P:DNA replication, synthesis of primer"/>
    <property type="evidence" value="ECO:0007669"/>
    <property type="project" value="UniProtKB-KW"/>
</dbReference>
<dbReference type="InterPro" id="IPR034154">
    <property type="entry name" value="TOPRIM_DnaG/twinkle"/>
</dbReference>
<dbReference type="Pfam" id="PF08273">
    <property type="entry name" value="Zn_Ribbon_Prim"/>
    <property type="match status" value="1"/>
</dbReference>
<keyword evidence="6" id="KW-0804">Transcription</keyword>
<proteinExistence type="predicted"/>
<evidence type="ECO:0000256" key="5">
    <source>
        <dbReference type="ARBA" id="ARBA00022705"/>
    </source>
</evidence>
<dbReference type="Proteomes" id="UP000225379">
    <property type="component" value="Unassembled WGS sequence"/>
</dbReference>
<dbReference type="InterPro" id="IPR006171">
    <property type="entry name" value="TOPRIM_dom"/>
</dbReference>
<dbReference type="GO" id="GO:0008270">
    <property type="term" value="F:zinc ion binding"/>
    <property type="evidence" value="ECO:0007669"/>
    <property type="project" value="InterPro"/>
</dbReference>
<dbReference type="InterPro" id="IPR036977">
    <property type="entry name" value="DNA_primase_Znf_CHC2"/>
</dbReference>
<dbReference type="GO" id="GO:1990077">
    <property type="term" value="C:primosome complex"/>
    <property type="evidence" value="ECO:0007669"/>
    <property type="project" value="UniProtKB-KW"/>
</dbReference>
<dbReference type="InterPro" id="IPR013237">
    <property type="entry name" value="Phage_T7_Gp4_N"/>
</dbReference>
<gene>
    <name evidence="8" type="ORF">CRT60_08700</name>
</gene>
<evidence type="ECO:0000313" key="8">
    <source>
        <dbReference type="EMBL" id="PGH58027.1"/>
    </source>
</evidence>
<sequence>MSNFANVPPLRERAHGRWRSILAQLGIPASALTGKHGPCPICQGGKDRFRFTDYQGEGAWICNQCGKGKGPDLIMRVFGVDFHEAACRVEAVIGTATVQPPEEPDIEAQRARMNDLWRNAGPVQRGDRVDRYLRSRRIALDAFPAALRTSLAGSCRGMVAKVTAPDGKPVNVHRTFLTDDGRKADMETPRMLMKGPFPLGSTVRLFPAGETLGIAEGIETALSAHLLFGLPVWAALTADSLEAFRPPEGVRRLLVFGDHDPNFVGMAAAYRLAKMVHGKKDVTAMVRIPANEGDDWNDELTRQDRAA</sequence>
<dbReference type="InterPro" id="IPR055570">
    <property type="entry name" value="DUF7146"/>
</dbReference>
<name>A0A2B8BLC3_9PROT</name>
<evidence type="ECO:0000259" key="7">
    <source>
        <dbReference type="SMART" id="SM00778"/>
    </source>
</evidence>
<dbReference type="OrthoDB" id="9811157at2"/>
<dbReference type="GO" id="GO:0016779">
    <property type="term" value="F:nucleotidyltransferase activity"/>
    <property type="evidence" value="ECO:0007669"/>
    <property type="project" value="UniProtKB-KW"/>
</dbReference>
<organism evidence="8 9">
    <name type="scientific">Azospirillum palustre</name>
    <dbReference type="NCBI Taxonomy" id="2044885"/>
    <lineage>
        <taxon>Bacteria</taxon>
        <taxon>Pseudomonadati</taxon>
        <taxon>Pseudomonadota</taxon>
        <taxon>Alphaproteobacteria</taxon>
        <taxon>Rhodospirillales</taxon>
        <taxon>Azospirillaceae</taxon>
        <taxon>Azospirillum</taxon>
    </lineage>
</organism>
<keyword evidence="9" id="KW-1185">Reference proteome</keyword>
<evidence type="ECO:0000313" key="9">
    <source>
        <dbReference type="Proteomes" id="UP000225379"/>
    </source>
</evidence>
<keyword evidence="5" id="KW-0235">DNA replication</keyword>
<dbReference type="Pfam" id="PF13362">
    <property type="entry name" value="Toprim_3"/>
    <property type="match status" value="1"/>
</dbReference>
<dbReference type="GO" id="GO:0000428">
    <property type="term" value="C:DNA-directed RNA polymerase complex"/>
    <property type="evidence" value="ECO:0007669"/>
    <property type="project" value="UniProtKB-KW"/>
</dbReference>
<dbReference type="SUPFAM" id="SSF57783">
    <property type="entry name" value="Zinc beta-ribbon"/>
    <property type="match status" value="1"/>
</dbReference>
<evidence type="ECO:0000256" key="1">
    <source>
        <dbReference type="ARBA" id="ARBA00022478"/>
    </source>
</evidence>
<feature type="domain" description="DNA primase/helicase Gp4 N-terminal Bacteriophage T7-like" evidence="7">
    <location>
        <begin position="34"/>
        <end position="71"/>
    </location>
</feature>
<dbReference type="GO" id="GO:0003677">
    <property type="term" value="F:DNA binding"/>
    <property type="evidence" value="ECO:0007669"/>
    <property type="project" value="InterPro"/>
</dbReference>
<evidence type="ECO:0000256" key="6">
    <source>
        <dbReference type="ARBA" id="ARBA00023163"/>
    </source>
</evidence>
<dbReference type="EMBL" id="PDKW01000039">
    <property type="protein sequence ID" value="PGH58027.1"/>
    <property type="molecule type" value="Genomic_DNA"/>
</dbReference>
<keyword evidence="2" id="KW-0639">Primosome</keyword>
<dbReference type="CDD" id="cd01029">
    <property type="entry name" value="TOPRIM_primases"/>
    <property type="match status" value="1"/>
</dbReference>
<keyword evidence="4" id="KW-0548">Nucleotidyltransferase</keyword>
<comment type="caution">
    <text evidence="8">The sequence shown here is derived from an EMBL/GenBank/DDBJ whole genome shotgun (WGS) entry which is preliminary data.</text>
</comment>
<dbReference type="GO" id="GO:0004386">
    <property type="term" value="F:helicase activity"/>
    <property type="evidence" value="ECO:0007669"/>
    <property type="project" value="InterPro"/>
</dbReference>
<evidence type="ECO:0000256" key="4">
    <source>
        <dbReference type="ARBA" id="ARBA00022695"/>
    </source>
</evidence>
<dbReference type="RefSeq" id="WP_098736012.1">
    <property type="nucleotide sequence ID" value="NZ_PDKW01000039.1"/>
</dbReference>
<protein>
    <submittedName>
        <fullName evidence="8">P4 alpha zinc-binding domain protein</fullName>
    </submittedName>
</protein>
<reference evidence="9" key="1">
    <citation type="submission" date="2017-10" db="EMBL/GenBank/DDBJ databases">
        <authorList>
            <person name="Kravchenko I.K."/>
            <person name="Grouzdev D.S."/>
        </authorList>
    </citation>
    <scope>NUCLEOTIDE SEQUENCE [LARGE SCALE GENOMIC DNA]</scope>
    <source>
        <strain evidence="9">B2</strain>
    </source>
</reference>
<dbReference type="SMART" id="SM00778">
    <property type="entry name" value="Prim_Zn_Ribbon"/>
    <property type="match status" value="1"/>
</dbReference>